<dbReference type="CDD" id="cd19946">
    <property type="entry name" value="GlpA-like_Fer2_BFD-like"/>
    <property type="match status" value="1"/>
</dbReference>
<gene>
    <name evidence="4" type="ORF">DWE98_06610</name>
</gene>
<feature type="domain" description="FAD/NAD(P)-binding" evidence="3">
    <location>
        <begin position="5"/>
        <end position="315"/>
    </location>
</feature>
<name>A0A370LA98_9HYPH</name>
<dbReference type="Proteomes" id="UP000255207">
    <property type="component" value="Unassembled WGS sequence"/>
</dbReference>
<dbReference type="PRINTS" id="PR00368">
    <property type="entry name" value="FADPNR"/>
</dbReference>
<dbReference type="SUPFAM" id="SSF51905">
    <property type="entry name" value="FAD/NAD(P)-binding domain"/>
    <property type="match status" value="1"/>
</dbReference>
<dbReference type="Gene3D" id="1.10.10.1100">
    <property type="entry name" value="BFD-like [2Fe-2S]-binding domain"/>
    <property type="match status" value="1"/>
</dbReference>
<dbReference type="PANTHER" id="PTHR42949">
    <property type="entry name" value="ANAEROBIC GLYCEROL-3-PHOSPHATE DEHYDROGENASE SUBUNIT B"/>
    <property type="match status" value="1"/>
</dbReference>
<dbReference type="Gene3D" id="3.50.50.60">
    <property type="entry name" value="FAD/NAD(P)-binding domain"/>
    <property type="match status" value="2"/>
</dbReference>
<dbReference type="InterPro" id="IPR007419">
    <property type="entry name" value="BFD-like_2Fe2S-bd_dom"/>
</dbReference>
<dbReference type="PIRSF" id="PIRSF037495">
    <property type="entry name" value="Opine_OX_OoxA/HcnB"/>
    <property type="match status" value="1"/>
</dbReference>
<keyword evidence="1" id="KW-0560">Oxidoreductase</keyword>
<feature type="domain" description="BFD-like [2Fe-2S]-binding" evidence="2">
    <location>
        <begin position="377"/>
        <end position="428"/>
    </location>
</feature>
<organism evidence="4 5">
    <name type="scientific">Bosea caraganae</name>
    <dbReference type="NCBI Taxonomy" id="2763117"/>
    <lineage>
        <taxon>Bacteria</taxon>
        <taxon>Pseudomonadati</taxon>
        <taxon>Pseudomonadota</taxon>
        <taxon>Alphaproteobacteria</taxon>
        <taxon>Hyphomicrobiales</taxon>
        <taxon>Boseaceae</taxon>
        <taxon>Bosea</taxon>
    </lineage>
</organism>
<dbReference type="Pfam" id="PF07992">
    <property type="entry name" value="Pyr_redox_2"/>
    <property type="match status" value="1"/>
</dbReference>
<dbReference type="RefSeq" id="WP_114828373.1">
    <property type="nucleotide sequence ID" value="NZ_QQTO01000037.1"/>
</dbReference>
<proteinExistence type="predicted"/>
<dbReference type="InterPro" id="IPR051691">
    <property type="entry name" value="Metab_Enz_Cyan_OpOx_G3PDH"/>
</dbReference>
<reference evidence="5" key="1">
    <citation type="submission" date="2018-07" db="EMBL/GenBank/DDBJ databases">
        <authorList>
            <person name="Safronova V.I."/>
            <person name="Chirak E.R."/>
            <person name="Sazanova A.L."/>
        </authorList>
    </citation>
    <scope>NUCLEOTIDE SEQUENCE [LARGE SCALE GENOMIC DNA]</scope>
    <source>
        <strain evidence="5">RCAM04685</strain>
    </source>
</reference>
<dbReference type="Pfam" id="PF04324">
    <property type="entry name" value="Fer2_BFD"/>
    <property type="match status" value="1"/>
</dbReference>
<dbReference type="OrthoDB" id="9801699at2"/>
<dbReference type="EMBL" id="QQTP01000002">
    <property type="protein sequence ID" value="RDJ28248.1"/>
    <property type="molecule type" value="Genomic_DNA"/>
</dbReference>
<dbReference type="InterPro" id="IPR023753">
    <property type="entry name" value="FAD/NAD-binding_dom"/>
</dbReference>
<comment type="caution">
    <text evidence="4">The sequence shown here is derived from an EMBL/GenBank/DDBJ whole genome shotgun (WGS) entry which is preliminary data.</text>
</comment>
<sequence length="465" mass="48883">MSEVDLLIVGAGPAGMAAAVTARQNGLDVLVIDDQPAPGGQIWRSVETVAATKRGALLGEAYAAGQASAAAFRASGAVYEPGSQLWQIEPGFRAFVTRDRQARVIKARAVILATGAQERPAPFPGWTLPGVLTVGAAQILLKNAGEIPEKPVWIAGSGPLPLLYMTQLLKAGGRVAGYLDTTPKGRLMAALPHLPGALGAMGDLLKGLGWKAALKRAGVPVVKHVAEIEAVGTDKVEQLRYRTANGREAIVSAEVVLVHEGVVPSIHPPLALGCKVEWSDVQACYVPVLDSWGESSQDYVFVAGDGAGIAGAKAAELRGHIAALRAAVKLGRLGEGAADERAAPLRSSLGRELALRPFLDTLFAPRPQVFAPPDETIVCRCEEVSAQEIRDLVKLGRPGPNQVKAFTRAGMGPCQGRQCGYTITHILAQAENRPPGEVGFYRVRPPLKPVTLGELASLDQQEPVA</sequence>
<evidence type="ECO:0000259" key="3">
    <source>
        <dbReference type="Pfam" id="PF07992"/>
    </source>
</evidence>
<accession>A0A370LA98</accession>
<dbReference type="PRINTS" id="PR00469">
    <property type="entry name" value="PNDRDTASEII"/>
</dbReference>
<evidence type="ECO:0000259" key="2">
    <source>
        <dbReference type="Pfam" id="PF04324"/>
    </source>
</evidence>
<evidence type="ECO:0000313" key="5">
    <source>
        <dbReference type="Proteomes" id="UP000255207"/>
    </source>
</evidence>
<protein>
    <submittedName>
        <fullName evidence="4">FAD-binding protein</fullName>
    </submittedName>
</protein>
<dbReference type="InterPro" id="IPR017224">
    <property type="entry name" value="Opine_Oxase_asu/HCN_bsu"/>
</dbReference>
<evidence type="ECO:0000313" key="4">
    <source>
        <dbReference type="EMBL" id="RDJ28248.1"/>
    </source>
</evidence>
<dbReference type="GO" id="GO:0016491">
    <property type="term" value="F:oxidoreductase activity"/>
    <property type="evidence" value="ECO:0007669"/>
    <property type="project" value="UniProtKB-KW"/>
</dbReference>
<dbReference type="PANTHER" id="PTHR42949:SF3">
    <property type="entry name" value="ANAEROBIC GLYCEROL-3-PHOSPHATE DEHYDROGENASE SUBUNIT B"/>
    <property type="match status" value="1"/>
</dbReference>
<evidence type="ECO:0000256" key="1">
    <source>
        <dbReference type="ARBA" id="ARBA00023002"/>
    </source>
</evidence>
<keyword evidence="5" id="KW-1185">Reference proteome</keyword>
<dbReference type="InterPro" id="IPR036188">
    <property type="entry name" value="FAD/NAD-bd_sf"/>
</dbReference>
<dbReference type="InterPro" id="IPR041854">
    <property type="entry name" value="BFD-like_2Fe2S-bd_dom_sf"/>
</dbReference>
<dbReference type="AlphaFoldDB" id="A0A370LA98"/>